<dbReference type="AlphaFoldDB" id="A0A5R9DSX5"/>
<evidence type="ECO:0000313" key="1">
    <source>
        <dbReference type="EMBL" id="TLQ39196.1"/>
    </source>
</evidence>
<dbReference type="Proteomes" id="UP000305921">
    <property type="component" value="Unassembled WGS sequence"/>
</dbReference>
<organism evidence="1 2">
    <name type="scientific">Streptomyces marianii</name>
    <dbReference type="NCBI Taxonomy" id="1817406"/>
    <lineage>
        <taxon>Bacteria</taxon>
        <taxon>Bacillati</taxon>
        <taxon>Actinomycetota</taxon>
        <taxon>Actinomycetes</taxon>
        <taxon>Kitasatosporales</taxon>
        <taxon>Streptomycetaceae</taxon>
        <taxon>Streptomyces</taxon>
    </lineage>
</organism>
<dbReference type="EMBL" id="VAWE01000002">
    <property type="protein sequence ID" value="TLQ39196.1"/>
    <property type="molecule type" value="Genomic_DNA"/>
</dbReference>
<name>A0A5R9DSX5_9ACTN</name>
<protein>
    <submittedName>
        <fullName evidence="1">Uncharacterized protein</fullName>
    </submittedName>
</protein>
<keyword evidence="2" id="KW-1185">Reference proteome</keyword>
<comment type="caution">
    <text evidence="1">The sequence shown here is derived from an EMBL/GenBank/DDBJ whole genome shotgun (WGS) entry which is preliminary data.</text>
</comment>
<sequence length="237" mass="25897">MPQRIPLDTNGHDLLPKRTDQVTVFAEPGEKPFVAGVYWRCATCDQVPEYIVRDKAVQVQKPCPYPNGITTEIRINVPSGKLIVTDDLRDVYCVDHNGASENTALGQAQVVQAMAALGCAFGPVGNSSPGLYRTCQSDSYIIASPILDDDDVPSIPDEDCIAEIDTALWAYSIADYEDWKAKGGAPGQKLLGHYTVVDVTPGTYRFTHHVGERGFDKYAPETVVFAHVERISPPTTN</sequence>
<reference evidence="1 2" key="1">
    <citation type="submission" date="2019-05" db="EMBL/GenBank/DDBJ databases">
        <title>Streptomyces marianii sp. nov., a novel marine actinomycete from southern coast of India.</title>
        <authorList>
            <person name="Iniyan A.M."/>
            <person name="Wink J."/>
            <person name="Ramprasad E."/>
            <person name="Ramana C.V."/>
            <person name="Bunk B."/>
            <person name="Sproer C."/>
            <person name="Joseph F.-J.R.S."/>
            <person name="Vincent S.G.P."/>
        </authorList>
    </citation>
    <scope>NUCLEOTIDE SEQUENCE [LARGE SCALE GENOMIC DNA]</scope>
    <source>
        <strain evidence="1 2">ICN19</strain>
    </source>
</reference>
<proteinExistence type="predicted"/>
<evidence type="ECO:0000313" key="2">
    <source>
        <dbReference type="Proteomes" id="UP000305921"/>
    </source>
</evidence>
<gene>
    <name evidence="1" type="ORF">FEF34_37990</name>
</gene>
<dbReference type="RefSeq" id="WP_138058008.1">
    <property type="nucleotide sequence ID" value="NZ_VAWE01000002.1"/>
</dbReference>
<accession>A0A5R9DSX5</accession>
<dbReference type="OrthoDB" id="5145414at2"/>